<dbReference type="EMBL" id="CAJOBJ010104188">
    <property type="protein sequence ID" value="CAF4601390.1"/>
    <property type="molecule type" value="Genomic_DNA"/>
</dbReference>
<dbReference type="Proteomes" id="UP000681720">
    <property type="component" value="Unassembled WGS sequence"/>
</dbReference>
<dbReference type="EMBL" id="CAJOBI010193190">
    <property type="protein sequence ID" value="CAF4968063.1"/>
    <property type="molecule type" value="Genomic_DNA"/>
</dbReference>
<feature type="non-terminal residue" evidence="2">
    <location>
        <position position="80"/>
    </location>
</feature>
<evidence type="ECO:0000313" key="2">
    <source>
        <dbReference type="EMBL" id="CAF4601390.1"/>
    </source>
</evidence>
<dbReference type="AlphaFoldDB" id="A0A8S2Z469"/>
<evidence type="ECO:0000313" key="3">
    <source>
        <dbReference type="EMBL" id="CAF4625217.1"/>
    </source>
</evidence>
<dbReference type="EMBL" id="CAJOBH010059527">
    <property type="protein sequence ID" value="CAF4417812.1"/>
    <property type="molecule type" value="Genomic_DNA"/>
</dbReference>
<gene>
    <name evidence="1" type="ORF">BYL167_LOCUS32312</name>
    <name evidence="4" type="ORF">BYL167_LOCUS45869</name>
    <name evidence="2" type="ORF">GIL414_LOCUS38942</name>
    <name evidence="3" type="ORF">GIL414_LOCUS39952</name>
    <name evidence="5" type="ORF">SMN809_LOCUS55004</name>
</gene>
<evidence type="ECO:0000313" key="4">
    <source>
        <dbReference type="EMBL" id="CAF4745218.1"/>
    </source>
</evidence>
<dbReference type="InterPro" id="IPR026983">
    <property type="entry name" value="DHC"/>
</dbReference>
<dbReference type="EMBL" id="CAJOBJ010109661">
    <property type="protein sequence ID" value="CAF4625217.1"/>
    <property type="molecule type" value="Genomic_DNA"/>
</dbReference>
<organism evidence="2 6">
    <name type="scientific">Rotaria magnacalcarata</name>
    <dbReference type="NCBI Taxonomy" id="392030"/>
    <lineage>
        <taxon>Eukaryota</taxon>
        <taxon>Metazoa</taxon>
        <taxon>Spiralia</taxon>
        <taxon>Gnathifera</taxon>
        <taxon>Rotifera</taxon>
        <taxon>Eurotatoria</taxon>
        <taxon>Bdelloidea</taxon>
        <taxon>Philodinida</taxon>
        <taxon>Philodinidae</taxon>
        <taxon>Rotaria</taxon>
    </lineage>
</organism>
<dbReference type="GO" id="GO:0030286">
    <property type="term" value="C:dynein complex"/>
    <property type="evidence" value="ECO:0007669"/>
    <property type="project" value="InterPro"/>
</dbReference>
<proteinExistence type="predicted"/>
<accession>A0A8S2Z469</accession>
<dbReference type="Gene3D" id="1.10.8.1220">
    <property type="match status" value="1"/>
</dbReference>
<sequence length="80" mass="9098">IEEKVGEAKITSVKIDEARELYRPAAARASLVYFIMNDLCRIHPMYQFSLKAFKVVFASAIEKAEPSDDVKIRVHNLIDS</sequence>
<dbReference type="PANTHER" id="PTHR22878">
    <property type="entry name" value="DYNEIN HEAVY CHAIN 6, AXONEMAL-LIKE-RELATED"/>
    <property type="match status" value="1"/>
</dbReference>
<dbReference type="GO" id="GO:0045505">
    <property type="term" value="F:dynein intermediate chain binding"/>
    <property type="evidence" value="ECO:0007669"/>
    <property type="project" value="InterPro"/>
</dbReference>
<dbReference type="EMBL" id="CAJOBH010128384">
    <property type="protein sequence ID" value="CAF4745218.1"/>
    <property type="molecule type" value="Genomic_DNA"/>
</dbReference>
<evidence type="ECO:0000313" key="1">
    <source>
        <dbReference type="EMBL" id="CAF4417812.1"/>
    </source>
</evidence>
<protein>
    <submittedName>
        <fullName evidence="2">Uncharacterized protein</fullName>
    </submittedName>
</protein>
<reference evidence="2" key="1">
    <citation type="submission" date="2021-02" db="EMBL/GenBank/DDBJ databases">
        <authorList>
            <person name="Nowell W R."/>
        </authorList>
    </citation>
    <scope>NUCLEOTIDE SEQUENCE</scope>
</reference>
<comment type="caution">
    <text evidence="2">The sequence shown here is derived from an EMBL/GenBank/DDBJ whole genome shotgun (WGS) entry which is preliminary data.</text>
</comment>
<dbReference type="GO" id="GO:0051959">
    <property type="term" value="F:dynein light intermediate chain binding"/>
    <property type="evidence" value="ECO:0007669"/>
    <property type="project" value="InterPro"/>
</dbReference>
<name>A0A8S2Z469_9BILA</name>
<dbReference type="GO" id="GO:0007018">
    <property type="term" value="P:microtubule-based movement"/>
    <property type="evidence" value="ECO:0007669"/>
    <property type="project" value="InterPro"/>
</dbReference>
<evidence type="ECO:0000313" key="6">
    <source>
        <dbReference type="Proteomes" id="UP000681720"/>
    </source>
</evidence>
<feature type="non-terminal residue" evidence="2">
    <location>
        <position position="1"/>
    </location>
</feature>
<dbReference type="PANTHER" id="PTHR22878:SF63">
    <property type="entry name" value="DYNEIN AXONEMAL HEAVY CHAIN 10"/>
    <property type="match status" value="1"/>
</dbReference>
<dbReference type="Proteomes" id="UP000676336">
    <property type="component" value="Unassembled WGS sequence"/>
</dbReference>
<evidence type="ECO:0000313" key="5">
    <source>
        <dbReference type="EMBL" id="CAF4968063.1"/>
    </source>
</evidence>
<dbReference type="Proteomes" id="UP000681967">
    <property type="component" value="Unassembled WGS sequence"/>
</dbReference>